<proteinExistence type="predicted"/>
<evidence type="ECO:0000313" key="1">
    <source>
        <dbReference type="EMBL" id="OYD13682.1"/>
    </source>
</evidence>
<reference evidence="1 2" key="1">
    <citation type="submission" date="2017-07" db="EMBL/GenBank/DDBJ databases">
        <title>Recovery of genomes from metagenomes via a dereplication, aggregation, and scoring strategy.</title>
        <authorList>
            <person name="Sieber C.M."/>
            <person name="Probst A.J."/>
            <person name="Sharrar A."/>
            <person name="Thomas B.C."/>
            <person name="Hess M."/>
            <person name="Tringe S.G."/>
            <person name="Banfield J.F."/>
        </authorList>
    </citation>
    <scope>NUCLEOTIDE SEQUENCE [LARGE SCALE GENOMIC DNA]</scope>
    <source>
        <strain evidence="1">JGI_Cruoil_03_44_89</strain>
    </source>
</reference>
<dbReference type="Proteomes" id="UP000215215">
    <property type="component" value="Unassembled WGS sequence"/>
</dbReference>
<comment type="caution">
    <text evidence="1">The sequence shown here is derived from an EMBL/GenBank/DDBJ whole genome shotgun (WGS) entry which is preliminary data.</text>
</comment>
<protein>
    <submittedName>
        <fullName evidence="1">Uncharacterized protein</fullName>
    </submittedName>
</protein>
<name>A0A235BNB1_UNCW3</name>
<evidence type="ECO:0000313" key="2">
    <source>
        <dbReference type="Proteomes" id="UP000215215"/>
    </source>
</evidence>
<dbReference type="AlphaFoldDB" id="A0A235BNB1"/>
<sequence>MKGIIAVLSLFTAIAAYGEWELEINVDEHPSSYIGDWKAVPGITEVTISYEGAEEETVTVWVTLNKEGEGEITNAKSGKMVFTPSTSKTIDNTRIFGLDEWDNYVEEFAEAVRETGRIPEGKYNIGLEVQDLSGEVNCSDEATFVIKSPLPPRLLYPLDSDTVFVLNPTFQWSPVSVSPPREIIYAFKVCEMKEGQTRFQAIDNKPIYETKIEKISLPFSLSKHPLENNKMYVWWVRALDKSLKPIVEGENEIRTFLVKSPQPLEIEKVDIIIPDTVNVGERVKPTIKIKGKEGTVGQVSGMIYLDGAIFQSLNRFVSKTDSFTLPPIPTTADAVGIHKMKVSIASPAPMVEEKEYCVK</sequence>
<organism evidence="1 2">
    <name type="scientific">candidate division WOR-3 bacterium JGI_Cruoil_03_44_89</name>
    <dbReference type="NCBI Taxonomy" id="1973748"/>
    <lineage>
        <taxon>Bacteria</taxon>
        <taxon>Bacteria division WOR-3</taxon>
    </lineage>
</organism>
<accession>A0A235BNB1</accession>
<dbReference type="EMBL" id="NOZQ01000225">
    <property type="protein sequence ID" value="OYD13682.1"/>
    <property type="molecule type" value="Genomic_DNA"/>
</dbReference>
<gene>
    <name evidence="1" type="ORF">CH333_10430</name>
</gene>